<sequence>MNPTTKMIRLLRVAVLGVCSCVAIAPLVSHHAFAAKAAETQQVSAKVGKPLKKAREFMDAKQWKEALAKTKEVAAMPGKNPAEEAIVNEMLAYCMMNLKDYAGAVGVYETMLTAGQFKEEEIPKRLLTMSQIYFALKNYPKSIQYGERYLKEAGADLEVLRQVSQAYYLQNDFAHAGEYVQRLIDAAKKQGKPVEEDWLKLLMSTQHKQNKKVEVVATLERLLATYPNDQYWSDMFTYLLQGSSFSDGENIIYLRLVQQANLLQANEYVELAELSLAITNPGEAKAVLEEGFTKGVLGKDESKDRDLKLLAMARNQAAEDLTLLPSIEKEAAAKPTGEALVKVGDAYLGHGKYENAIPAFTNGLAKGGVKNKDEASINLGISYLRLNKSAEAIKAFNSVPTSSKLALMSRLWVIQAGKSQ</sequence>
<dbReference type="InterPro" id="IPR011990">
    <property type="entry name" value="TPR-like_helical_dom_sf"/>
</dbReference>
<reference evidence="4 5" key="1">
    <citation type="submission" date="2023-07" db="EMBL/GenBank/DDBJ databases">
        <title>Sorghum-associated microbial communities from plants grown in Nebraska, USA.</title>
        <authorList>
            <person name="Schachtman D."/>
        </authorList>
    </citation>
    <scope>NUCLEOTIDE SEQUENCE [LARGE SCALE GENOMIC DNA]</scope>
    <source>
        <strain evidence="4 5">BE190</strain>
    </source>
</reference>
<evidence type="ECO:0000313" key="5">
    <source>
        <dbReference type="Proteomes" id="UP001253595"/>
    </source>
</evidence>
<protein>
    <submittedName>
        <fullName evidence="4">Tetratricopeptide (TPR) repeat protein</fullName>
    </submittedName>
</protein>
<evidence type="ECO:0000256" key="1">
    <source>
        <dbReference type="ARBA" id="ARBA00022737"/>
    </source>
</evidence>
<dbReference type="RefSeq" id="WP_310071039.1">
    <property type="nucleotide sequence ID" value="NZ_JAVDVX010000002.1"/>
</dbReference>
<accession>A0ABU1UWQ6</accession>
<gene>
    <name evidence="4" type="ORF">J2X05_001642</name>
</gene>
<dbReference type="SUPFAM" id="SSF48452">
    <property type="entry name" value="TPR-like"/>
    <property type="match status" value="1"/>
</dbReference>
<evidence type="ECO:0000313" key="4">
    <source>
        <dbReference type="EMBL" id="MDR7089636.1"/>
    </source>
</evidence>
<organism evidence="4 5">
    <name type="scientific">Cellvibrio fibrivorans</name>
    <dbReference type="NCBI Taxonomy" id="126350"/>
    <lineage>
        <taxon>Bacteria</taxon>
        <taxon>Pseudomonadati</taxon>
        <taxon>Pseudomonadota</taxon>
        <taxon>Gammaproteobacteria</taxon>
        <taxon>Cellvibrionales</taxon>
        <taxon>Cellvibrionaceae</taxon>
        <taxon>Cellvibrio</taxon>
    </lineage>
</organism>
<feature type="signal peptide" evidence="3">
    <location>
        <begin position="1"/>
        <end position="25"/>
    </location>
</feature>
<evidence type="ECO:0000256" key="2">
    <source>
        <dbReference type="ARBA" id="ARBA00022803"/>
    </source>
</evidence>
<dbReference type="EMBL" id="JAVDVX010000002">
    <property type="protein sequence ID" value="MDR7089636.1"/>
    <property type="molecule type" value="Genomic_DNA"/>
</dbReference>
<dbReference type="Proteomes" id="UP001253595">
    <property type="component" value="Unassembled WGS sequence"/>
</dbReference>
<keyword evidence="5" id="KW-1185">Reference proteome</keyword>
<proteinExistence type="predicted"/>
<keyword evidence="2" id="KW-0802">TPR repeat</keyword>
<dbReference type="PANTHER" id="PTHR45586">
    <property type="entry name" value="TPR REPEAT-CONTAINING PROTEIN PA4667"/>
    <property type="match status" value="1"/>
</dbReference>
<keyword evidence="3" id="KW-0732">Signal</keyword>
<dbReference type="Pfam" id="PF13432">
    <property type="entry name" value="TPR_16"/>
    <property type="match status" value="1"/>
</dbReference>
<evidence type="ECO:0000256" key="3">
    <source>
        <dbReference type="SAM" id="SignalP"/>
    </source>
</evidence>
<dbReference type="PANTHER" id="PTHR45586:SF1">
    <property type="entry name" value="LIPOPOLYSACCHARIDE ASSEMBLY PROTEIN B"/>
    <property type="match status" value="1"/>
</dbReference>
<keyword evidence="1" id="KW-0677">Repeat</keyword>
<dbReference type="InterPro" id="IPR051012">
    <property type="entry name" value="CellSynth/LPSAsmb/PSIAsmb"/>
</dbReference>
<dbReference type="Gene3D" id="1.25.40.10">
    <property type="entry name" value="Tetratricopeptide repeat domain"/>
    <property type="match status" value="3"/>
</dbReference>
<feature type="chain" id="PRO_5046274218" evidence="3">
    <location>
        <begin position="26"/>
        <end position="420"/>
    </location>
</feature>
<name>A0ABU1UWQ6_9GAMM</name>
<comment type="caution">
    <text evidence="4">The sequence shown here is derived from an EMBL/GenBank/DDBJ whole genome shotgun (WGS) entry which is preliminary data.</text>
</comment>